<dbReference type="GO" id="GO:0033214">
    <property type="term" value="P:siderophore-iron import into cell"/>
    <property type="evidence" value="ECO:0007669"/>
    <property type="project" value="TreeGrafter"/>
</dbReference>
<dbReference type="Gene3D" id="1.10.3470.10">
    <property type="entry name" value="ABC transporter involved in vitamin B12 uptake, BtuC"/>
    <property type="match status" value="1"/>
</dbReference>
<organism evidence="10 11">
    <name type="scientific">Agromyces bracchium</name>
    <dbReference type="NCBI Taxonomy" id="88376"/>
    <lineage>
        <taxon>Bacteria</taxon>
        <taxon>Bacillati</taxon>
        <taxon>Actinomycetota</taxon>
        <taxon>Actinomycetes</taxon>
        <taxon>Micrococcales</taxon>
        <taxon>Microbacteriaceae</taxon>
        <taxon>Agromyces</taxon>
    </lineage>
</organism>
<evidence type="ECO:0000313" key="11">
    <source>
        <dbReference type="Proteomes" id="UP000433071"/>
    </source>
</evidence>
<dbReference type="EMBL" id="WMLB01000047">
    <property type="protein sequence ID" value="MTH70439.1"/>
    <property type="molecule type" value="Genomic_DNA"/>
</dbReference>
<feature type="region of interest" description="Disordered" evidence="8">
    <location>
        <begin position="1"/>
        <end position="49"/>
    </location>
</feature>
<keyword evidence="7 9" id="KW-0472">Membrane</keyword>
<dbReference type="Proteomes" id="UP000433071">
    <property type="component" value="Unassembled WGS sequence"/>
</dbReference>
<dbReference type="InterPro" id="IPR000522">
    <property type="entry name" value="ABC_transptr_permease_BtuC"/>
</dbReference>
<dbReference type="SUPFAM" id="SSF81345">
    <property type="entry name" value="ABC transporter involved in vitamin B12 uptake, BtuC"/>
    <property type="match status" value="1"/>
</dbReference>
<evidence type="ECO:0000313" key="10">
    <source>
        <dbReference type="EMBL" id="MTH70439.1"/>
    </source>
</evidence>
<evidence type="ECO:0000256" key="1">
    <source>
        <dbReference type="ARBA" id="ARBA00004651"/>
    </source>
</evidence>
<feature type="transmembrane region" description="Helical" evidence="9">
    <location>
        <begin position="241"/>
        <end position="261"/>
    </location>
</feature>
<feature type="transmembrane region" description="Helical" evidence="9">
    <location>
        <begin position="199"/>
        <end position="221"/>
    </location>
</feature>
<dbReference type="RefSeq" id="WP_155053495.1">
    <property type="nucleotide sequence ID" value="NZ_BAAAIB010000005.1"/>
</dbReference>
<sequence>MQAGRATDAAGRPSVEPARRAGRASGPHGGPSEPHGGPSAGDRTPRRAGTATAVGVGGALVALLAASVVLAVTIGPAGLAPGDVLASIAAHLGLGEPTLSPLRDAIVWELRMPRVLTAAAVGAGLAICGVVMQALTRNPLADPYLLGLSSGASVGAVIVLVLGMAVALPVAAFAGALAALAATLGLARAAGGLSPTTTVLAGLAVSAVFGAVTSLVIFWSATTDSYREILNWLLGSLAGAGWPAAALAGAAIAIVGLPLLATGRTLDAFAFGDTAASALGIHVPRTRALLLVATALLTGALVAVSGAIGFVGLILPHAVRLVVGARHRALLPLSALAGAVFLVWVDTGARTLFDPRELPVGILTALVGGPVFAALLLRARRAS</sequence>
<gene>
    <name evidence="10" type="ORF">GJ743_18910</name>
</gene>
<comment type="caution">
    <text evidence="10">The sequence shown here is derived from an EMBL/GenBank/DDBJ whole genome shotgun (WGS) entry which is preliminary data.</text>
</comment>
<evidence type="ECO:0000256" key="9">
    <source>
        <dbReference type="SAM" id="Phobius"/>
    </source>
</evidence>
<evidence type="ECO:0000256" key="6">
    <source>
        <dbReference type="ARBA" id="ARBA00022989"/>
    </source>
</evidence>
<feature type="transmembrane region" description="Helical" evidence="9">
    <location>
        <begin position="327"/>
        <end position="346"/>
    </location>
</feature>
<dbReference type="CDD" id="cd06550">
    <property type="entry name" value="TM_ABC_iron-siderophores_like"/>
    <property type="match status" value="1"/>
</dbReference>
<reference evidence="10 11" key="1">
    <citation type="submission" date="2019-11" db="EMBL/GenBank/DDBJ databases">
        <title>Agromyces kandeliae sp. nov., isolated from mangrove soil.</title>
        <authorList>
            <person name="Wang R."/>
        </authorList>
    </citation>
    <scope>NUCLEOTIDE SEQUENCE [LARGE SCALE GENOMIC DNA]</scope>
    <source>
        <strain evidence="10 11">JCM 11433</strain>
    </source>
</reference>
<evidence type="ECO:0000256" key="5">
    <source>
        <dbReference type="ARBA" id="ARBA00022692"/>
    </source>
</evidence>
<feature type="transmembrane region" description="Helical" evidence="9">
    <location>
        <begin position="155"/>
        <end position="187"/>
    </location>
</feature>
<dbReference type="PANTHER" id="PTHR30472:SF67">
    <property type="entry name" value="PERMEASE OF ABC TRANSPORTER-RELATED"/>
    <property type="match status" value="1"/>
</dbReference>
<evidence type="ECO:0000256" key="2">
    <source>
        <dbReference type="ARBA" id="ARBA00007935"/>
    </source>
</evidence>
<accession>A0A6I3MAC7</accession>
<dbReference type="AlphaFoldDB" id="A0A6I3MAC7"/>
<evidence type="ECO:0000256" key="3">
    <source>
        <dbReference type="ARBA" id="ARBA00022448"/>
    </source>
</evidence>
<dbReference type="NCBIfam" id="TIGR03869">
    <property type="entry name" value="F420-0_ABCperm"/>
    <property type="match status" value="1"/>
</dbReference>
<dbReference type="Pfam" id="PF01032">
    <property type="entry name" value="FecCD"/>
    <property type="match status" value="1"/>
</dbReference>
<feature type="transmembrane region" description="Helical" evidence="9">
    <location>
        <begin position="115"/>
        <end position="135"/>
    </location>
</feature>
<comment type="subcellular location">
    <subcellularLocation>
        <location evidence="1">Cell membrane</location>
        <topology evidence="1">Multi-pass membrane protein</topology>
    </subcellularLocation>
</comment>
<dbReference type="FunFam" id="1.10.3470.10:FF:000001">
    <property type="entry name" value="Vitamin B12 ABC transporter permease BtuC"/>
    <property type="match status" value="1"/>
</dbReference>
<protein>
    <submittedName>
        <fullName evidence="10">Iron chelate uptake ABC transporter family permease subunit</fullName>
    </submittedName>
</protein>
<evidence type="ECO:0000256" key="4">
    <source>
        <dbReference type="ARBA" id="ARBA00022475"/>
    </source>
</evidence>
<feature type="transmembrane region" description="Helical" evidence="9">
    <location>
        <begin position="290"/>
        <end position="315"/>
    </location>
</feature>
<name>A0A6I3MAC7_9MICO</name>
<dbReference type="GO" id="GO:0005886">
    <property type="term" value="C:plasma membrane"/>
    <property type="evidence" value="ECO:0007669"/>
    <property type="project" value="UniProtKB-SubCell"/>
</dbReference>
<dbReference type="InterPro" id="IPR037294">
    <property type="entry name" value="ABC_BtuC-like"/>
</dbReference>
<keyword evidence="5 9" id="KW-0812">Transmembrane</keyword>
<dbReference type="PANTHER" id="PTHR30472">
    <property type="entry name" value="FERRIC ENTEROBACTIN TRANSPORT SYSTEM PERMEASE PROTEIN"/>
    <property type="match status" value="1"/>
</dbReference>
<keyword evidence="4" id="KW-1003">Cell membrane</keyword>
<keyword evidence="3" id="KW-0813">Transport</keyword>
<feature type="transmembrane region" description="Helical" evidence="9">
    <location>
        <begin position="53"/>
        <end position="72"/>
    </location>
</feature>
<dbReference type="OrthoDB" id="9782305at2"/>
<evidence type="ECO:0000256" key="7">
    <source>
        <dbReference type="ARBA" id="ARBA00023136"/>
    </source>
</evidence>
<comment type="similarity">
    <text evidence="2">Belongs to the binding-protein-dependent transport system permease family. FecCD subfamily.</text>
</comment>
<evidence type="ECO:0000256" key="8">
    <source>
        <dbReference type="SAM" id="MobiDB-lite"/>
    </source>
</evidence>
<dbReference type="GO" id="GO:0022857">
    <property type="term" value="F:transmembrane transporter activity"/>
    <property type="evidence" value="ECO:0007669"/>
    <property type="project" value="InterPro"/>
</dbReference>
<proteinExistence type="inferred from homology"/>
<feature type="transmembrane region" description="Helical" evidence="9">
    <location>
        <begin position="358"/>
        <end position="377"/>
    </location>
</feature>
<keyword evidence="11" id="KW-1185">Reference proteome</keyword>
<feature type="compositionally biased region" description="Low complexity" evidence="8">
    <location>
        <begin position="24"/>
        <end position="41"/>
    </location>
</feature>
<keyword evidence="6 9" id="KW-1133">Transmembrane helix</keyword>
<dbReference type="InterPro" id="IPR022410">
    <property type="entry name" value="ABC_transptr_permease_F420-0"/>
</dbReference>